<dbReference type="AlphaFoldDB" id="A0A8H6NE13"/>
<evidence type="ECO:0000313" key="2">
    <source>
        <dbReference type="EMBL" id="KAF6829909.1"/>
    </source>
</evidence>
<feature type="domain" description="Heterokaryon incompatibility" evidence="1">
    <location>
        <begin position="42"/>
        <end position="234"/>
    </location>
</feature>
<protein>
    <recommendedName>
        <fullName evidence="1">Heterokaryon incompatibility domain-containing protein</fullName>
    </recommendedName>
</protein>
<dbReference type="InterPro" id="IPR010730">
    <property type="entry name" value="HET"/>
</dbReference>
<evidence type="ECO:0000313" key="3">
    <source>
        <dbReference type="Proteomes" id="UP000639643"/>
    </source>
</evidence>
<dbReference type="PANTHER" id="PTHR24148:SF82">
    <property type="entry name" value="HETEROKARYON INCOMPATIBILITY DOMAIN-CONTAINING PROTEIN"/>
    <property type="match status" value="1"/>
</dbReference>
<proteinExistence type="predicted"/>
<accession>A0A8H6NE13</accession>
<comment type="caution">
    <text evidence="2">The sequence shown here is derived from an EMBL/GenBank/DDBJ whole genome shotgun (WGS) entry which is preliminary data.</text>
</comment>
<reference evidence="2" key="1">
    <citation type="journal article" date="2020" name="Phytopathology">
        <title>Genome Sequence Resources of Colletotrichum truncatum, C. plurivorum, C. musicola, and C. sojae: Four Species Pathogenic to Soybean (Glycine max).</title>
        <authorList>
            <person name="Rogerio F."/>
            <person name="Boufleur T.R."/>
            <person name="Ciampi-Guillardi M."/>
            <person name="Sukno S.A."/>
            <person name="Thon M.R."/>
            <person name="Massola Junior N.S."/>
            <person name="Baroncelli R."/>
        </authorList>
    </citation>
    <scope>NUCLEOTIDE SEQUENCE</scope>
    <source>
        <strain evidence="2">LFN0074</strain>
    </source>
</reference>
<gene>
    <name evidence="2" type="ORF">CMUS01_07971</name>
</gene>
<dbReference type="PANTHER" id="PTHR24148">
    <property type="entry name" value="ANKYRIN REPEAT DOMAIN-CONTAINING PROTEIN 39 HOMOLOG-RELATED"/>
    <property type="match status" value="1"/>
</dbReference>
<name>A0A8H6NE13_9PEZI</name>
<dbReference type="Pfam" id="PF26639">
    <property type="entry name" value="Het-6_barrel"/>
    <property type="match status" value="1"/>
</dbReference>
<organism evidence="2 3">
    <name type="scientific">Colletotrichum musicola</name>
    <dbReference type="NCBI Taxonomy" id="2175873"/>
    <lineage>
        <taxon>Eukaryota</taxon>
        <taxon>Fungi</taxon>
        <taxon>Dikarya</taxon>
        <taxon>Ascomycota</taxon>
        <taxon>Pezizomycotina</taxon>
        <taxon>Sordariomycetes</taxon>
        <taxon>Hypocreomycetidae</taxon>
        <taxon>Glomerellales</taxon>
        <taxon>Glomerellaceae</taxon>
        <taxon>Colletotrichum</taxon>
        <taxon>Colletotrichum orchidearum species complex</taxon>
    </lineage>
</organism>
<dbReference type="EMBL" id="WIGM01000298">
    <property type="protein sequence ID" value="KAF6829909.1"/>
    <property type="molecule type" value="Genomic_DNA"/>
</dbReference>
<dbReference type="OrthoDB" id="2157530at2759"/>
<keyword evidence="3" id="KW-1185">Reference proteome</keyword>
<dbReference type="Pfam" id="PF06985">
    <property type="entry name" value="HET"/>
    <property type="match status" value="1"/>
</dbReference>
<dbReference type="InterPro" id="IPR052895">
    <property type="entry name" value="HetReg/Transcr_Mod"/>
</dbReference>
<dbReference type="Proteomes" id="UP000639643">
    <property type="component" value="Unassembled WGS sequence"/>
</dbReference>
<evidence type="ECO:0000259" key="1">
    <source>
        <dbReference type="Pfam" id="PF06985"/>
    </source>
</evidence>
<sequence>MAFGPLNHTKKEIRLLRVLPGSWNETIELELEIVSLDAEPLYRALSYAWGSATETCGVTLGGQPFEVTTNLFNALRRLRKPREVLDLWVDAVCIDQGSNKERSDQVSLMGQIYASAVEVIIWLGDTIPAGSSGQPLRLSEGSLNEGREYLWIGENAEQLVTSDVFDDTEAEAMAAFSVLHVLADPTTHWDSKRVFAVEERGGSFVVAQECKLVWNAFMRLMECSWWTRTWVVQEFVLARESRLVIGNVAVPGALMTNFYRAYHEHMPAGAYCHLSVAWRMARGLWDQMVDVFRTVWSLNIARGEYRADIRGEAPAASSAAAAVRLRKTWWLMRHKHSTDPRDKIYGVLGLVPGVEFFPDYAIDTAEAFARATEFLIESENSLMALVGPRMRVVRLPSWVSDLIGGADDYFYQNTTRRINLDGRFTASKGLLRRHAHDGGHLHLWGHRVDTINTVSAPMPEGQEAEGLLRWERQSGASDFETSGHGYPAGGSREDAFWKTIIRDMVINVQEPEWVRQATSADTNCYLALRQWNAEPDSVERSRISSRHPGFDHFRKSFFVATQQQSFFTTAKGFFGPALELEPGDHVWILAGGTVPFLLRPCPSASSVEGQYVLVGDCFVHDMMYGEEVKSEQPLSHVCLV</sequence>